<dbReference type="CDD" id="cd17925">
    <property type="entry name" value="DEXDc_ComFA"/>
    <property type="match status" value="1"/>
</dbReference>
<dbReference type="GO" id="GO:0006302">
    <property type="term" value="P:double-strand break repair"/>
    <property type="evidence" value="ECO:0007669"/>
    <property type="project" value="TreeGrafter"/>
</dbReference>
<evidence type="ECO:0000256" key="1">
    <source>
        <dbReference type="ARBA" id="ARBA00022741"/>
    </source>
</evidence>
<dbReference type="Pfam" id="PF04851">
    <property type="entry name" value="ResIII"/>
    <property type="match status" value="1"/>
</dbReference>
<dbReference type="Pfam" id="PF00271">
    <property type="entry name" value="Helicase_C"/>
    <property type="match status" value="1"/>
</dbReference>
<dbReference type="InterPro" id="IPR001650">
    <property type="entry name" value="Helicase_C-like"/>
</dbReference>
<dbReference type="SMART" id="SM00487">
    <property type="entry name" value="DEXDc"/>
    <property type="match status" value="1"/>
</dbReference>
<dbReference type="GO" id="GO:0016787">
    <property type="term" value="F:hydrolase activity"/>
    <property type="evidence" value="ECO:0007669"/>
    <property type="project" value="InterPro"/>
</dbReference>
<proteinExistence type="predicted"/>
<dbReference type="OrthoDB" id="2077914at2"/>
<dbReference type="AlphaFoldDB" id="A0A5C8NVK7"/>
<comment type="caution">
    <text evidence="6">The sequence shown here is derived from an EMBL/GenBank/DDBJ whole genome shotgun (WGS) entry which is preliminary data.</text>
</comment>
<feature type="domain" description="Helicase C-terminal" evidence="5">
    <location>
        <begin position="307"/>
        <end position="454"/>
    </location>
</feature>
<dbReference type="EMBL" id="VDUW01000004">
    <property type="protein sequence ID" value="TXL65173.1"/>
    <property type="molecule type" value="Genomic_DNA"/>
</dbReference>
<protein>
    <submittedName>
        <fullName evidence="6">DEAD/DEAH box helicase</fullName>
    </submittedName>
</protein>
<keyword evidence="3" id="KW-0238">DNA-binding</keyword>
<feature type="domain" description="Helicase ATP-binding" evidence="4">
    <location>
        <begin position="126"/>
        <end position="278"/>
    </location>
</feature>
<dbReference type="PROSITE" id="PS51194">
    <property type="entry name" value="HELICASE_CTER"/>
    <property type="match status" value="1"/>
</dbReference>
<dbReference type="GO" id="GO:0006310">
    <property type="term" value="P:DNA recombination"/>
    <property type="evidence" value="ECO:0007669"/>
    <property type="project" value="TreeGrafter"/>
</dbReference>
<evidence type="ECO:0000313" key="6">
    <source>
        <dbReference type="EMBL" id="TXL65173.1"/>
    </source>
</evidence>
<reference evidence="6 7" key="1">
    <citation type="submission" date="2019-06" db="EMBL/GenBank/DDBJ databases">
        <title>Cerasibacillus sp. nov., isolated from maize field.</title>
        <authorList>
            <person name="Lin S.-Y."/>
            <person name="Tsai C.-F."/>
            <person name="Young C.-C."/>
        </authorList>
    </citation>
    <scope>NUCLEOTIDE SEQUENCE [LARGE SCALE GENOMIC DNA]</scope>
    <source>
        <strain evidence="6 7">CC-CFT480</strain>
    </source>
</reference>
<dbReference type="PANTHER" id="PTHR30580:SF1">
    <property type="entry name" value="COMF OPERON PROTEIN 1"/>
    <property type="match status" value="1"/>
</dbReference>
<keyword evidence="6" id="KW-0347">Helicase</keyword>
<evidence type="ECO:0000256" key="2">
    <source>
        <dbReference type="ARBA" id="ARBA00022840"/>
    </source>
</evidence>
<dbReference type="InterPro" id="IPR006935">
    <property type="entry name" value="Helicase/UvrB_N"/>
</dbReference>
<accession>A0A5C8NVK7</accession>
<dbReference type="SMART" id="SM00490">
    <property type="entry name" value="HELICc"/>
    <property type="match status" value="1"/>
</dbReference>
<dbReference type="Gene3D" id="3.40.50.300">
    <property type="entry name" value="P-loop containing nucleotide triphosphate hydrolases"/>
    <property type="match status" value="2"/>
</dbReference>
<evidence type="ECO:0000259" key="5">
    <source>
        <dbReference type="PROSITE" id="PS51194"/>
    </source>
</evidence>
<dbReference type="InterPro" id="IPR014001">
    <property type="entry name" value="Helicase_ATP-bd"/>
</dbReference>
<dbReference type="GO" id="GO:0043138">
    <property type="term" value="F:3'-5' DNA helicase activity"/>
    <property type="evidence" value="ECO:0007669"/>
    <property type="project" value="TreeGrafter"/>
</dbReference>
<evidence type="ECO:0000313" key="7">
    <source>
        <dbReference type="Proteomes" id="UP000321574"/>
    </source>
</evidence>
<dbReference type="PROSITE" id="PS51192">
    <property type="entry name" value="HELICASE_ATP_BIND_1"/>
    <property type="match status" value="1"/>
</dbReference>
<sequence length="454" mass="51950">MSNFAKLLTGKLLLRNEIPLGNFMIDYLLKNNLLQSIQPILNKKFHTECLRCGNQKNNLFAEIPCAICQKTHLYCRKCIEMGRVMKCEPLYEWVGKTPVWLKHENPCTWKGKLTEDQQKAAKQIVQTIHKSGEELLVWAVCGAGKTEMLFPGIIEALKLGKRICITTPRADVVRELKPRIQQAFAGISIEALYGGSTDKDGVGQIIIATTHQLLRFKEAFDMMIIDEIDAFPYHHDSSLPFATKRALKKHGSTIYLTATPREEQYSRIVSKKLPHVFVPKRYHNHPLPVPQLKLCLFLTHHLNKVIFPTTFLTWLRNRENVTRQLLIFLPTINLAEKMYQTFKQQTSEYRTTFVHAEDSKREEKVELFRRKEIDILFTTTILERGVTFPAIDVAVLHAGHDVFDEAALVQIAGRAGRSPQDPTGEVLFFHDGKTEAMVKAIESIQLMNKRGGFK</sequence>
<evidence type="ECO:0000256" key="3">
    <source>
        <dbReference type="ARBA" id="ARBA00023125"/>
    </source>
</evidence>
<name>A0A5C8NVK7_9BACI</name>
<organism evidence="6 7">
    <name type="scientific">Cerasibacillus terrae</name>
    <dbReference type="NCBI Taxonomy" id="2498845"/>
    <lineage>
        <taxon>Bacteria</taxon>
        <taxon>Bacillati</taxon>
        <taxon>Bacillota</taxon>
        <taxon>Bacilli</taxon>
        <taxon>Bacillales</taxon>
        <taxon>Bacillaceae</taxon>
        <taxon>Cerasibacillus</taxon>
    </lineage>
</organism>
<dbReference type="GO" id="GO:0003677">
    <property type="term" value="F:DNA binding"/>
    <property type="evidence" value="ECO:0007669"/>
    <property type="project" value="UniProtKB-KW"/>
</dbReference>
<keyword evidence="2" id="KW-0067">ATP-binding</keyword>
<keyword evidence="1" id="KW-0547">Nucleotide-binding</keyword>
<dbReference type="SUPFAM" id="SSF52540">
    <property type="entry name" value="P-loop containing nucleoside triphosphate hydrolases"/>
    <property type="match status" value="1"/>
</dbReference>
<dbReference type="PANTHER" id="PTHR30580">
    <property type="entry name" value="PRIMOSOMAL PROTEIN N"/>
    <property type="match status" value="1"/>
</dbReference>
<gene>
    <name evidence="6" type="ORF">FHP05_07680</name>
</gene>
<keyword evidence="6" id="KW-0378">Hydrolase</keyword>
<dbReference type="GO" id="GO:0006270">
    <property type="term" value="P:DNA replication initiation"/>
    <property type="evidence" value="ECO:0007669"/>
    <property type="project" value="TreeGrafter"/>
</dbReference>
<keyword evidence="7" id="KW-1185">Reference proteome</keyword>
<dbReference type="InterPro" id="IPR027417">
    <property type="entry name" value="P-loop_NTPase"/>
</dbReference>
<dbReference type="Proteomes" id="UP000321574">
    <property type="component" value="Unassembled WGS sequence"/>
</dbReference>
<evidence type="ECO:0000259" key="4">
    <source>
        <dbReference type="PROSITE" id="PS51192"/>
    </source>
</evidence>
<dbReference type="GO" id="GO:0005524">
    <property type="term" value="F:ATP binding"/>
    <property type="evidence" value="ECO:0007669"/>
    <property type="project" value="UniProtKB-KW"/>
</dbReference>